<accession>L1L4F1</accession>
<proteinExistence type="predicted"/>
<protein>
    <submittedName>
        <fullName evidence="1">Uncharacterized protein</fullName>
    </submittedName>
</protein>
<name>L1L4F1_9ACTN</name>
<organism evidence="1 2">
    <name type="scientific">Streptomyces ipomoeae 91-03</name>
    <dbReference type="NCBI Taxonomy" id="698759"/>
    <lineage>
        <taxon>Bacteria</taxon>
        <taxon>Bacillati</taxon>
        <taxon>Actinomycetota</taxon>
        <taxon>Actinomycetes</taxon>
        <taxon>Kitasatosporales</taxon>
        <taxon>Streptomycetaceae</taxon>
        <taxon>Streptomyces</taxon>
    </lineage>
</organism>
<evidence type="ECO:0000313" key="2">
    <source>
        <dbReference type="Proteomes" id="UP000010411"/>
    </source>
</evidence>
<dbReference type="EMBL" id="AEJC01000120">
    <property type="protein sequence ID" value="EKX67767.1"/>
    <property type="molecule type" value="Genomic_DNA"/>
</dbReference>
<sequence>MERQRFRHGKDLRLTRFPVRAASLVRAGDPPVLGAPCQLASEQREEVQSWR</sequence>
<gene>
    <name evidence="1" type="ORF">STRIP9103_07319</name>
</gene>
<dbReference type="AlphaFoldDB" id="L1L4F1"/>
<dbReference type="Proteomes" id="UP000010411">
    <property type="component" value="Unassembled WGS sequence"/>
</dbReference>
<reference evidence="1 2" key="1">
    <citation type="submission" date="2012-11" db="EMBL/GenBank/DDBJ databases">
        <authorList>
            <person name="Huguet-Tapia J.C."/>
            <person name="Durkin A.S."/>
            <person name="Pettis G.S."/>
            <person name="Badger J.H."/>
        </authorList>
    </citation>
    <scope>NUCLEOTIDE SEQUENCE [LARGE SCALE GENOMIC DNA]</scope>
    <source>
        <strain evidence="1 2">91-03</strain>
    </source>
</reference>
<comment type="caution">
    <text evidence="1">The sequence shown here is derived from an EMBL/GenBank/DDBJ whole genome shotgun (WGS) entry which is preliminary data.</text>
</comment>
<evidence type="ECO:0000313" key="1">
    <source>
        <dbReference type="EMBL" id="EKX67767.1"/>
    </source>
</evidence>
<keyword evidence="2" id="KW-1185">Reference proteome</keyword>